<dbReference type="InterPro" id="IPR050109">
    <property type="entry name" value="HTH-type_TetR-like_transc_reg"/>
</dbReference>
<reference evidence="6 7" key="1">
    <citation type="submission" date="2016-10" db="EMBL/GenBank/DDBJ databases">
        <title>Genome sequence of Streptomyces sp. MUSC 1.</title>
        <authorList>
            <person name="Lee L.-H."/>
            <person name="Ser H.-L."/>
            <person name="Law J.W.-F."/>
        </authorList>
    </citation>
    <scope>NUCLEOTIDE SEQUENCE [LARGE SCALE GENOMIC DNA]</scope>
    <source>
        <strain evidence="6 7">MUSC 1</strain>
    </source>
</reference>
<dbReference type="Pfam" id="PF00440">
    <property type="entry name" value="TetR_N"/>
    <property type="match status" value="1"/>
</dbReference>
<comment type="caution">
    <text evidence="6">The sequence shown here is derived from an EMBL/GenBank/DDBJ whole genome shotgun (WGS) entry which is preliminary data.</text>
</comment>
<accession>A0A1S2QIP7</accession>
<dbReference type="OrthoDB" id="3237195at2"/>
<dbReference type="PANTHER" id="PTHR30055">
    <property type="entry name" value="HTH-TYPE TRANSCRIPTIONAL REGULATOR RUTR"/>
    <property type="match status" value="1"/>
</dbReference>
<dbReference type="GO" id="GO:0003700">
    <property type="term" value="F:DNA-binding transcription factor activity"/>
    <property type="evidence" value="ECO:0007669"/>
    <property type="project" value="TreeGrafter"/>
</dbReference>
<keyword evidence="2 4" id="KW-0238">DNA-binding</keyword>
<organism evidence="6 7">
    <name type="scientific">Streptomyces monashensis</name>
    <dbReference type="NCBI Taxonomy" id="1678012"/>
    <lineage>
        <taxon>Bacteria</taxon>
        <taxon>Bacillati</taxon>
        <taxon>Actinomycetota</taxon>
        <taxon>Actinomycetes</taxon>
        <taxon>Kitasatosporales</taxon>
        <taxon>Streptomycetaceae</taxon>
        <taxon>Streptomyces</taxon>
    </lineage>
</organism>
<evidence type="ECO:0000313" key="7">
    <source>
        <dbReference type="Proteomes" id="UP000179642"/>
    </source>
</evidence>
<evidence type="ECO:0000313" key="6">
    <source>
        <dbReference type="EMBL" id="OIK06012.1"/>
    </source>
</evidence>
<evidence type="ECO:0000256" key="2">
    <source>
        <dbReference type="ARBA" id="ARBA00023125"/>
    </source>
</evidence>
<protein>
    <recommendedName>
        <fullName evidence="5">HTH tetR-type domain-containing protein</fullName>
    </recommendedName>
</protein>
<dbReference type="PROSITE" id="PS50977">
    <property type="entry name" value="HTH_TETR_2"/>
    <property type="match status" value="1"/>
</dbReference>
<evidence type="ECO:0000256" key="4">
    <source>
        <dbReference type="PROSITE-ProRule" id="PRU00335"/>
    </source>
</evidence>
<dbReference type="InterPro" id="IPR009057">
    <property type="entry name" value="Homeodomain-like_sf"/>
</dbReference>
<dbReference type="GO" id="GO:0000976">
    <property type="term" value="F:transcription cis-regulatory region binding"/>
    <property type="evidence" value="ECO:0007669"/>
    <property type="project" value="TreeGrafter"/>
</dbReference>
<keyword evidence="3" id="KW-0804">Transcription</keyword>
<dbReference type="NCBIfam" id="NF041196">
    <property type="entry name" value="ScbR_bind_reg"/>
    <property type="match status" value="1"/>
</dbReference>
<dbReference type="RefSeq" id="WP_071380434.1">
    <property type="nucleotide sequence ID" value="NZ_MLYO01000017.1"/>
</dbReference>
<sequence length="203" mass="22073">MVKQERAVRTRKSLIRAAAEVFAEEGYAPASLTTISKRAGVSNGALHFHFQTKNELAQAVEDEAVDVVARLVKGTLGPEGGPLQALVDATYGLMGCLSDDIVVRAGFELCGDRARRSGSQLVRHWHQWVEEVLSRAEEEGHLASGVSPEDAAAAIVAVTVGLEVLGGEDPRWFAERRIIGFWSLLLPSLAREHVLLSPRRNAR</sequence>
<dbReference type="PROSITE" id="PS01081">
    <property type="entry name" value="HTH_TETR_1"/>
    <property type="match status" value="1"/>
</dbReference>
<dbReference type="Gene3D" id="1.10.357.10">
    <property type="entry name" value="Tetracycline Repressor, domain 2"/>
    <property type="match status" value="1"/>
</dbReference>
<dbReference type="SUPFAM" id="SSF48498">
    <property type="entry name" value="Tetracyclin repressor-like, C-terminal domain"/>
    <property type="match status" value="1"/>
</dbReference>
<evidence type="ECO:0000256" key="1">
    <source>
        <dbReference type="ARBA" id="ARBA00023015"/>
    </source>
</evidence>
<dbReference type="AlphaFoldDB" id="A0A1S2QIP7"/>
<dbReference type="InterPro" id="IPR036271">
    <property type="entry name" value="Tet_transcr_reg_TetR-rel_C_sf"/>
</dbReference>
<gene>
    <name evidence="6" type="ORF">BIV23_09975</name>
</gene>
<evidence type="ECO:0000259" key="5">
    <source>
        <dbReference type="PROSITE" id="PS50977"/>
    </source>
</evidence>
<keyword evidence="7" id="KW-1185">Reference proteome</keyword>
<proteinExistence type="predicted"/>
<dbReference type="EMBL" id="MLYO01000017">
    <property type="protein sequence ID" value="OIK06012.1"/>
    <property type="molecule type" value="Genomic_DNA"/>
</dbReference>
<feature type="domain" description="HTH tetR-type" evidence="5">
    <location>
        <begin position="8"/>
        <end position="68"/>
    </location>
</feature>
<dbReference type="InterPro" id="IPR001647">
    <property type="entry name" value="HTH_TetR"/>
</dbReference>
<feature type="DNA-binding region" description="H-T-H motif" evidence="4">
    <location>
        <begin position="31"/>
        <end position="50"/>
    </location>
</feature>
<dbReference type="PANTHER" id="PTHR30055:SF234">
    <property type="entry name" value="HTH-TYPE TRANSCRIPTIONAL REGULATOR BETI"/>
    <property type="match status" value="1"/>
</dbReference>
<keyword evidence="1" id="KW-0805">Transcription regulation</keyword>
<dbReference type="PRINTS" id="PR00455">
    <property type="entry name" value="HTHTETR"/>
</dbReference>
<name>A0A1S2QIP7_9ACTN</name>
<evidence type="ECO:0000256" key="3">
    <source>
        <dbReference type="ARBA" id="ARBA00023163"/>
    </source>
</evidence>
<dbReference type="InterPro" id="IPR047923">
    <property type="entry name" value="ArpA-like"/>
</dbReference>
<dbReference type="InterPro" id="IPR023772">
    <property type="entry name" value="DNA-bd_HTH_TetR-type_CS"/>
</dbReference>
<dbReference type="Proteomes" id="UP000179642">
    <property type="component" value="Unassembled WGS sequence"/>
</dbReference>
<dbReference type="SUPFAM" id="SSF46689">
    <property type="entry name" value="Homeodomain-like"/>
    <property type="match status" value="1"/>
</dbReference>